<accession>A0ABU8ELE0</accession>
<dbReference type="RefSeq" id="WP_336449607.1">
    <property type="nucleotide sequence ID" value="NZ_JBAWKY010000006.1"/>
</dbReference>
<keyword evidence="1" id="KW-0472">Membrane</keyword>
<dbReference type="EMBL" id="JBAWKY010000006">
    <property type="protein sequence ID" value="MEI4463742.1"/>
    <property type="molecule type" value="Genomic_DNA"/>
</dbReference>
<keyword evidence="3" id="KW-1185">Reference proteome</keyword>
<keyword evidence="1" id="KW-0812">Transmembrane</keyword>
<sequence length="129" mass="15410">MSSLLHVLFLLPFYVMPFLIFGIITRRLLRLRYLNKMMKVCVYEDLGDQRVAQMTKTFKRWRNFLNYTPAWNYARRINEQVMGSEGVTFAKKQALYKEFYRLGVSGIQGPRENVRRRAEEGVFIYGERP</sequence>
<evidence type="ECO:0000313" key="2">
    <source>
        <dbReference type="EMBL" id="MEI4463742.1"/>
    </source>
</evidence>
<feature type="transmembrane region" description="Helical" evidence="1">
    <location>
        <begin position="6"/>
        <end position="29"/>
    </location>
</feature>
<dbReference type="Proteomes" id="UP001387110">
    <property type="component" value="Unassembled WGS sequence"/>
</dbReference>
<protein>
    <submittedName>
        <fullName evidence="2">Uncharacterized protein</fullName>
    </submittedName>
</protein>
<organism evidence="2 3">
    <name type="scientific">Exiguobacterium indicum</name>
    <dbReference type="NCBI Taxonomy" id="296995"/>
    <lineage>
        <taxon>Bacteria</taxon>
        <taxon>Bacillati</taxon>
        <taxon>Bacillota</taxon>
        <taxon>Bacilli</taxon>
        <taxon>Bacillales</taxon>
        <taxon>Bacillales Family XII. Incertae Sedis</taxon>
        <taxon>Exiguobacterium</taxon>
    </lineage>
</organism>
<reference evidence="2 3" key="1">
    <citation type="submission" date="2023-12" db="EMBL/GenBank/DDBJ databases">
        <authorList>
            <person name="Easwaran N."/>
            <person name="Lazarus H.P.S."/>
        </authorList>
    </citation>
    <scope>NUCLEOTIDE SEQUENCE [LARGE SCALE GENOMIC DNA]</scope>
    <source>
        <strain evidence="2 3">VIT-2023</strain>
    </source>
</reference>
<gene>
    <name evidence="2" type="ORF">SZL87_15050</name>
</gene>
<evidence type="ECO:0000256" key="1">
    <source>
        <dbReference type="SAM" id="Phobius"/>
    </source>
</evidence>
<proteinExistence type="predicted"/>
<keyword evidence="1" id="KW-1133">Transmembrane helix</keyword>
<comment type="caution">
    <text evidence="2">The sequence shown here is derived from an EMBL/GenBank/DDBJ whole genome shotgun (WGS) entry which is preliminary data.</text>
</comment>
<name>A0ABU8ELE0_9BACL</name>
<evidence type="ECO:0000313" key="3">
    <source>
        <dbReference type="Proteomes" id="UP001387110"/>
    </source>
</evidence>